<dbReference type="InterPro" id="IPR005077">
    <property type="entry name" value="Peptidase_C11"/>
</dbReference>
<dbReference type="PANTHER" id="PTHR37835:SF1">
    <property type="entry name" value="ALPHA-CLOSTRIPAIN"/>
    <property type="match status" value="1"/>
</dbReference>
<dbReference type="Gene3D" id="3.40.50.11970">
    <property type="match status" value="1"/>
</dbReference>
<keyword evidence="2" id="KW-1185">Reference proteome</keyword>
<dbReference type="Proteomes" id="UP000540989">
    <property type="component" value="Unassembled WGS sequence"/>
</dbReference>
<sequence length="511" mass="56227">MTQDYGSAPSASRKRWVILLDIAADGQLANFGIESLKQLRNSACKNIDCADKAEVWVAAQMTVDAPSGQKAIPRYIFGPGKKGERLSDFVAGRFDAPKGMTEQQALVSFLQWASEHAELEIADHYALILWGHGPQLLMQPPPAPGCQDVSLYLTPGDLRDALQKVAVVPTPHKGIKFDLIGFDACSMSLVEVAYELREHVKYMVASQEEVPDLSFPYDTIVSLFRQGGDNVEEMLRQGVYKYIQTYIDYITDAVTEMTPATLTALRLVNCSQLEDALCELVRAFGKAEKESGLAALLIAARERTRDFVSGLYVDLADLAAELMNILNAGANTTKGGYGGQVPAPGDVSYWRYAIYEASKKIIEALEEDTDGTHSSALVLANCSTDGACNGGSLYMPYLSNDQWIDMSRPMFKGGDPSRGGKDFSSVLNDVAPQQLLHARHTLIKNTESYYEDLALSQDTGWYKFIVEQWTPILVRMASRDLNVVYSATQAARNVCRESKVRATPKCKELPA</sequence>
<protein>
    <recommendedName>
        <fullName evidence="3">Cysteine peptidase C11 family protein</fullName>
    </recommendedName>
</protein>
<evidence type="ECO:0000313" key="2">
    <source>
        <dbReference type="Proteomes" id="UP000540989"/>
    </source>
</evidence>
<dbReference type="RefSeq" id="WP_184213199.1">
    <property type="nucleotide sequence ID" value="NZ_JACHIP010000001.1"/>
</dbReference>
<dbReference type="Pfam" id="PF03415">
    <property type="entry name" value="Peptidase_C11"/>
    <property type="match status" value="1"/>
</dbReference>
<dbReference type="PANTHER" id="PTHR37835">
    <property type="entry name" value="ALPHA-CLOSTRIPAIN"/>
    <property type="match status" value="1"/>
</dbReference>
<proteinExistence type="predicted"/>
<gene>
    <name evidence="1" type="ORF">HDF16_000148</name>
</gene>
<evidence type="ECO:0008006" key="3">
    <source>
        <dbReference type="Google" id="ProtNLM"/>
    </source>
</evidence>
<dbReference type="EMBL" id="JACHIP010000001">
    <property type="protein sequence ID" value="MBB5055479.1"/>
    <property type="molecule type" value="Genomic_DNA"/>
</dbReference>
<name>A0A7W7Z8W1_9BACT</name>
<comment type="caution">
    <text evidence="1">The sequence shown here is derived from an EMBL/GenBank/DDBJ whole genome shotgun (WGS) entry which is preliminary data.</text>
</comment>
<accession>A0A7W7Z8W1</accession>
<dbReference type="AlphaFoldDB" id="A0A7W7Z8W1"/>
<reference evidence="1 2" key="1">
    <citation type="submission" date="2020-08" db="EMBL/GenBank/DDBJ databases">
        <title>Genomic Encyclopedia of Type Strains, Phase IV (KMG-V): Genome sequencing to study the core and pangenomes of soil and plant-associated prokaryotes.</title>
        <authorList>
            <person name="Whitman W."/>
        </authorList>
    </citation>
    <scope>NUCLEOTIDE SEQUENCE [LARGE SCALE GENOMIC DNA]</scope>
    <source>
        <strain evidence="1 2">M8UP14</strain>
    </source>
</reference>
<organism evidence="1 2">
    <name type="scientific">Granulicella aggregans</name>
    <dbReference type="NCBI Taxonomy" id="474949"/>
    <lineage>
        <taxon>Bacteria</taxon>
        <taxon>Pseudomonadati</taxon>
        <taxon>Acidobacteriota</taxon>
        <taxon>Terriglobia</taxon>
        <taxon>Terriglobales</taxon>
        <taxon>Acidobacteriaceae</taxon>
        <taxon>Granulicella</taxon>
    </lineage>
</organism>
<evidence type="ECO:0000313" key="1">
    <source>
        <dbReference type="EMBL" id="MBB5055479.1"/>
    </source>
</evidence>